<proteinExistence type="predicted"/>
<reference evidence="2" key="1">
    <citation type="submission" date="2013-05" db="EMBL/GenBank/DDBJ databases">
        <title>Genome assembly of Cystobacter fuscus DSM 2262.</title>
        <authorList>
            <person name="Sharma G."/>
            <person name="Khatri I."/>
            <person name="Kaur C."/>
            <person name="Mayilraj S."/>
            <person name="Subramanian S."/>
        </authorList>
    </citation>
    <scope>NUCLEOTIDE SEQUENCE [LARGE SCALE GENOMIC DNA]</scope>
    <source>
        <strain evidence="2">DSM 2262</strain>
    </source>
</reference>
<accession>S9PJL4</accession>
<dbReference type="EMBL" id="ANAH02000005">
    <property type="protein sequence ID" value="EPX63251.1"/>
    <property type="molecule type" value="Genomic_DNA"/>
</dbReference>
<protein>
    <submittedName>
        <fullName evidence="2">Uncharacterized protein</fullName>
    </submittedName>
</protein>
<evidence type="ECO:0000313" key="3">
    <source>
        <dbReference type="Proteomes" id="UP000011682"/>
    </source>
</evidence>
<organism evidence="2 3">
    <name type="scientific">Cystobacter fuscus (strain ATCC 25194 / DSM 2262 / NBRC 100088 / M29)</name>
    <dbReference type="NCBI Taxonomy" id="1242864"/>
    <lineage>
        <taxon>Bacteria</taxon>
        <taxon>Pseudomonadati</taxon>
        <taxon>Myxococcota</taxon>
        <taxon>Myxococcia</taxon>
        <taxon>Myxococcales</taxon>
        <taxon>Cystobacterineae</taxon>
        <taxon>Archangiaceae</taxon>
        <taxon>Cystobacter</taxon>
    </lineage>
</organism>
<sequence length="43" mass="5104">MSREPREHEREDSRYEQPRAALVSSSRTRCWTHSRSWVETGGV</sequence>
<keyword evidence="3" id="KW-1185">Reference proteome</keyword>
<feature type="compositionally biased region" description="Basic and acidic residues" evidence="1">
    <location>
        <begin position="1"/>
        <end position="17"/>
    </location>
</feature>
<dbReference type="AlphaFoldDB" id="S9PJL4"/>
<dbReference type="Proteomes" id="UP000011682">
    <property type="component" value="Unassembled WGS sequence"/>
</dbReference>
<evidence type="ECO:0000313" key="2">
    <source>
        <dbReference type="EMBL" id="EPX63251.1"/>
    </source>
</evidence>
<name>S9PJL4_CYSF2</name>
<gene>
    <name evidence="2" type="ORF">D187_005656</name>
</gene>
<comment type="caution">
    <text evidence="2">The sequence shown here is derived from an EMBL/GenBank/DDBJ whole genome shotgun (WGS) entry which is preliminary data.</text>
</comment>
<evidence type="ECO:0000256" key="1">
    <source>
        <dbReference type="SAM" id="MobiDB-lite"/>
    </source>
</evidence>
<feature type="region of interest" description="Disordered" evidence="1">
    <location>
        <begin position="1"/>
        <end position="20"/>
    </location>
</feature>